<organism evidence="1 2">
    <name type="scientific">Brassica napus</name>
    <name type="common">Rape</name>
    <dbReference type="NCBI Taxonomy" id="3708"/>
    <lineage>
        <taxon>Eukaryota</taxon>
        <taxon>Viridiplantae</taxon>
        <taxon>Streptophyta</taxon>
        <taxon>Embryophyta</taxon>
        <taxon>Tracheophyta</taxon>
        <taxon>Spermatophyta</taxon>
        <taxon>Magnoliopsida</taxon>
        <taxon>eudicotyledons</taxon>
        <taxon>Gunneridae</taxon>
        <taxon>Pentapetalae</taxon>
        <taxon>rosids</taxon>
        <taxon>malvids</taxon>
        <taxon>Brassicales</taxon>
        <taxon>Brassicaceae</taxon>
        <taxon>Brassiceae</taxon>
        <taxon>Brassica</taxon>
    </lineage>
</organism>
<evidence type="ECO:0000313" key="1">
    <source>
        <dbReference type="EMBL" id="KAH0894069.1"/>
    </source>
</evidence>
<evidence type="ECO:0000313" key="2">
    <source>
        <dbReference type="Proteomes" id="UP000824890"/>
    </source>
</evidence>
<dbReference type="EMBL" id="JAGKQM010000013">
    <property type="protein sequence ID" value="KAH0894069.1"/>
    <property type="molecule type" value="Genomic_DNA"/>
</dbReference>
<sequence length="71" mass="8700">MHFSAGNWSYTILVSVEHWSRPFLWFFWWKSIIKKLTNYSKEVQTFTRNISAKNVFDLHKEAWNRFNSGER</sequence>
<keyword evidence="2" id="KW-1185">Reference proteome</keyword>
<gene>
    <name evidence="1" type="ORF">HID58_056498</name>
</gene>
<accession>A0ABQ8ANE9</accession>
<dbReference type="Proteomes" id="UP000824890">
    <property type="component" value="Unassembled WGS sequence"/>
</dbReference>
<proteinExistence type="predicted"/>
<reference evidence="1 2" key="1">
    <citation type="submission" date="2021-05" db="EMBL/GenBank/DDBJ databases">
        <title>Genome Assembly of Synthetic Allotetraploid Brassica napus Reveals Homoeologous Exchanges between Subgenomes.</title>
        <authorList>
            <person name="Davis J.T."/>
        </authorList>
    </citation>
    <scope>NUCLEOTIDE SEQUENCE [LARGE SCALE GENOMIC DNA]</scope>
    <source>
        <strain evidence="2">cv. Da-Ae</strain>
        <tissue evidence="1">Seedling</tissue>
    </source>
</reference>
<name>A0ABQ8ANE9_BRANA</name>
<comment type="caution">
    <text evidence="1">The sequence shown here is derived from an EMBL/GenBank/DDBJ whole genome shotgun (WGS) entry which is preliminary data.</text>
</comment>
<protein>
    <submittedName>
        <fullName evidence="1">Uncharacterized protein</fullName>
    </submittedName>
</protein>